<keyword evidence="5" id="KW-1185">Reference proteome</keyword>
<gene>
    <name evidence="4" type="primary">rbm46</name>
    <name evidence="4" type="ORF">NPIL_257151</name>
</gene>
<accession>A0A8X6NG79</accession>
<dbReference type="InterPro" id="IPR035979">
    <property type="entry name" value="RBD_domain_sf"/>
</dbReference>
<dbReference type="Gene3D" id="3.30.160.20">
    <property type="match status" value="1"/>
</dbReference>
<protein>
    <submittedName>
        <fullName evidence="4">Probable RNA-binding protein 46</fullName>
    </submittedName>
</protein>
<dbReference type="Proteomes" id="UP000887013">
    <property type="component" value="Unassembled WGS sequence"/>
</dbReference>
<dbReference type="AlphaFoldDB" id="A0A8X6NG79"/>
<dbReference type="PANTHER" id="PTHR21245">
    <property type="entry name" value="HETEROGENEOUS NUCLEAR RIBONUCLEOPROTEIN"/>
    <property type="match status" value="1"/>
</dbReference>
<dbReference type="EMBL" id="BMAW01057861">
    <property type="protein sequence ID" value="GFT13442.1"/>
    <property type="molecule type" value="Genomic_DNA"/>
</dbReference>
<evidence type="ECO:0000313" key="4">
    <source>
        <dbReference type="EMBL" id="GFT13442.1"/>
    </source>
</evidence>
<dbReference type="GO" id="GO:0003723">
    <property type="term" value="F:RNA binding"/>
    <property type="evidence" value="ECO:0007669"/>
    <property type="project" value="UniProtKB-UniRule"/>
</dbReference>
<evidence type="ECO:0000256" key="1">
    <source>
        <dbReference type="ARBA" id="ARBA00022884"/>
    </source>
</evidence>
<dbReference type="InterPro" id="IPR012677">
    <property type="entry name" value="Nucleotide-bd_a/b_plait_sf"/>
</dbReference>
<feature type="domain" description="RRM" evidence="3">
    <location>
        <begin position="26"/>
        <end position="98"/>
    </location>
</feature>
<dbReference type="SMART" id="SM00360">
    <property type="entry name" value="RRM"/>
    <property type="match status" value="1"/>
</dbReference>
<proteinExistence type="predicted"/>
<dbReference type="SUPFAM" id="SSF54928">
    <property type="entry name" value="RNA-binding domain, RBD"/>
    <property type="match status" value="1"/>
</dbReference>
<organism evidence="4 5">
    <name type="scientific">Nephila pilipes</name>
    <name type="common">Giant wood spider</name>
    <name type="synonym">Nephila maculata</name>
    <dbReference type="NCBI Taxonomy" id="299642"/>
    <lineage>
        <taxon>Eukaryota</taxon>
        <taxon>Metazoa</taxon>
        <taxon>Ecdysozoa</taxon>
        <taxon>Arthropoda</taxon>
        <taxon>Chelicerata</taxon>
        <taxon>Arachnida</taxon>
        <taxon>Araneae</taxon>
        <taxon>Araneomorphae</taxon>
        <taxon>Entelegynae</taxon>
        <taxon>Araneoidea</taxon>
        <taxon>Nephilidae</taxon>
        <taxon>Nephila</taxon>
    </lineage>
</organism>
<dbReference type="InterPro" id="IPR000504">
    <property type="entry name" value="RRM_dom"/>
</dbReference>
<evidence type="ECO:0000313" key="5">
    <source>
        <dbReference type="Proteomes" id="UP000887013"/>
    </source>
</evidence>
<dbReference type="PROSITE" id="PS50102">
    <property type="entry name" value="RRM"/>
    <property type="match status" value="1"/>
</dbReference>
<evidence type="ECO:0000256" key="2">
    <source>
        <dbReference type="PROSITE-ProRule" id="PRU00176"/>
    </source>
</evidence>
<dbReference type="OrthoDB" id="3800936at2759"/>
<comment type="caution">
    <text evidence="4">The sequence shown here is derived from an EMBL/GenBank/DDBJ whole genome shotgun (WGS) entry which is preliminary data.</text>
</comment>
<reference evidence="4" key="1">
    <citation type="submission" date="2020-08" db="EMBL/GenBank/DDBJ databases">
        <title>Multicomponent nature underlies the extraordinary mechanical properties of spider dragline silk.</title>
        <authorList>
            <person name="Kono N."/>
            <person name="Nakamura H."/>
            <person name="Mori M."/>
            <person name="Yoshida Y."/>
            <person name="Ohtoshi R."/>
            <person name="Malay A.D."/>
            <person name="Moran D.A.P."/>
            <person name="Tomita M."/>
            <person name="Numata K."/>
            <person name="Arakawa K."/>
        </authorList>
    </citation>
    <scope>NUCLEOTIDE SEQUENCE</scope>
</reference>
<evidence type="ECO:0000259" key="3">
    <source>
        <dbReference type="PROSITE" id="PS50102"/>
    </source>
</evidence>
<keyword evidence="1 2" id="KW-0694">RNA-binding</keyword>
<dbReference type="Gene3D" id="3.30.70.330">
    <property type="match status" value="1"/>
</dbReference>
<name>A0A8X6NG79_NEPPI</name>
<sequence length="376" mass="41963">MGRQKGQTSIEFLRSIAKRSQNGLVKVLYVRNLAPITNEEQLQLLFSMGGALRVERVKKMRDFAFIHYSKREDAENALGKFDGVTVDGCTLEVTWAKPPETQKQRSSTDKHDTLTNIYRHLNYDGPENNFDFNLLQNAGFSMFPRGNMRSRLPAPNSKNSFMVTRPIQLLNYVCLENGWGEPEYRVSSIESEPSEFFYVCLVIIPGSPLQNQKFMCDKVCKSPEEAKFHAASYVLKKFNITDADGPLVSPPNPLNNSNSFFNLSKNFSTSNSLNLSKTGNASNLGFYPSPKTIPSPKPFKATGQMPFCFGERGQGDAGNFMMNSQTMDNCNFDDLDASSLLDPNTSVEPNSLLSLLASMAVASSNTEMPLYNKPKL</sequence>
<dbReference type="Pfam" id="PF14709">
    <property type="entry name" value="DND1_DSRM"/>
    <property type="match status" value="1"/>
</dbReference>
<dbReference type="SUPFAM" id="SSF54768">
    <property type="entry name" value="dsRNA-binding domain-like"/>
    <property type="match status" value="1"/>
</dbReference>
<dbReference type="Pfam" id="PF00076">
    <property type="entry name" value="RRM_1"/>
    <property type="match status" value="1"/>
</dbReference>